<dbReference type="Proteomes" id="UP000255163">
    <property type="component" value="Unassembled WGS sequence"/>
</dbReference>
<feature type="domain" description="Type VI secretion system FHA" evidence="1">
    <location>
        <begin position="1"/>
        <end position="106"/>
    </location>
</feature>
<sequence>MFGTPMPGFMPPTKSVRDALIDLQAHQLGMISGIRAIIAAMLQSFNPEQLEEQAKQNGMTSRLALPGSRKAALWDYFVRSYGETAGEIEDDFHTLFGEAFLHAYDMEVNQYKDSQSGSEDK</sequence>
<dbReference type="AlphaFoldDB" id="A0A376FC42"/>
<proteinExistence type="predicted"/>
<dbReference type="EMBL" id="UFYI01000007">
    <property type="protein sequence ID" value="STD21090.1"/>
    <property type="molecule type" value="Genomic_DNA"/>
</dbReference>
<dbReference type="InterPro" id="IPR046883">
    <property type="entry name" value="T6SS_FHA_C"/>
</dbReference>
<reference evidence="2 3" key="1">
    <citation type="submission" date="2018-06" db="EMBL/GenBank/DDBJ databases">
        <authorList>
            <consortium name="Pathogen Informatics"/>
            <person name="Doyle S."/>
        </authorList>
    </citation>
    <scope>NUCLEOTIDE SEQUENCE [LARGE SCALE GENOMIC DNA]</scope>
    <source>
        <strain evidence="2 3">NCTC12123</strain>
    </source>
</reference>
<name>A0A376FC42_ENTAS</name>
<evidence type="ECO:0000313" key="2">
    <source>
        <dbReference type="EMBL" id="STD21090.1"/>
    </source>
</evidence>
<gene>
    <name evidence="2" type="ORF">NCTC12123_02499</name>
</gene>
<dbReference type="Pfam" id="PF20232">
    <property type="entry name" value="T6SS_FHA_C"/>
    <property type="match status" value="1"/>
</dbReference>
<organism evidence="2 3">
    <name type="scientific">Enterobacter asburiae</name>
    <dbReference type="NCBI Taxonomy" id="61645"/>
    <lineage>
        <taxon>Bacteria</taxon>
        <taxon>Pseudomonadati</taxon>
        <taxon>Pseudomonadota</taxon>
        <taxon>Gammaproteobacteria</taxon>
        <taxon>Enterobacterales</taxon>
        <taxon>Enterobacteriaceae</taxon>
        <taxon>Enterobacter</taxon>
        <taxon>Enterobacter cloacae complex</taxon>
    </lineage>
</organism>
<protein>
    <submittedName>
        <fullName evidence="2">FHA Domain-Containing protein</fullName>
    </submittedName>
</protein>
<accession>A0A376FC42</accession>
<evidence type="ECO:0000259" key="1">
    <source>
        <dbReference type="Pfam" id="PF20232"/>
    </source>
</evidence>
<evidence type="ECO:0000313" key="3">
    <source>
        <dbReference type="Proteomes" id="UP000255163"/>
    </source>
</evidence>